<evidence type="ECO:0008006" key="4">
    <source>
        <dbReference type="Google" id="ProtNLM"/>
    </source>
</evidence>
<dbReference type="AlphaFoldDB" id="A0AA91ZSD5"/>
<organism evidence="2 3">
    <name type="scientific">Bacillus pseudomycoides</name>
    <dbReference type="NCBI Taxonomy" id="64104"/>
    <lineage>
        <taxon>Bacteria</taxon>
        <taxon>Bacillati</taxon>
        <taxon>Bacillota</taxon>
        <taxon>Bacilli</taxon>
        <taxon>Bacillales</taxon>
        <taxon>Bacillaceae</taxon>
        <taxon>Bacillus</taxon>
        <taxon>Bacillus cereus group</taxon>
    </lineage>
</organism>
<comment type="caution">
    <text evidence="2">The sequence shown here is derived from an EMBL/GenBank/DDBJ whole genome shotgun (WGS) entry which is preliminary data.</text>
</comment>
<name>A0AA91ZSD5_9BACI</name>
<dbReference type="EMBL" id="NVOR01000109">
    <property type="protein sequence ID" value="PED80528.1"/>
    <property type="molecule type" value="Genomic_DNA"/>
</dbReference>
<evidence type="ECO:0000313" key="3">
    <source>
        <dbReference type="Proteomes" id="UP000221020"/>
    </source>
</evidence>
<dbReference type="RefSeq" id="WP_097899746.1">
    <property type="nucleotide sequence ID" value="NZ_NVOR01000109.1"/>
</dbReference>
<keyword evidence="1" id="KW-0175">Coiled coil</keyword>
<proteinExistence type="predicted"/>
<feature type="coiled-coil region" evidence="1">
    <location>
        <begin position="327"/>
        <end position="354"/>
    </location>
</feature>
<gene>
    <name evidence="2" type="ORF">CON65_22240</name>
</gene>
<protein>
    <recommendedName>
        <fullName evidence="4">Fungal lipase-like domain-containing protein</fullName>
    </recommendedName>
</protein>
<sequence>MSNSVSDKTLQRLANDSYIDSFEIGVNIGDHKEVWKRITIPDAVLHNKNNSFDATVYKNEETKQVVIAFRGSKEGPDFYGADTFDVMGSRLRKNQDSLDKLNVLDTSSLPVTTQFNFAMAKERAQKVIAESQFTNADVLVKEVKNYMAHPKNGLKGYQLTLTGHSLGGGLSEYAGVMNNVGVVSYEAPNVIDLLPKDKKEKALRGEYKKQITSIGNPHDTVFTGFKGNDNKQRGRIGHVFYTDVPDAKNDNKIHNISHFVPFLPSIITGYNTLRFFMGFLGPSYHSMGNFTFNKYGYFNMPNMVDGETGKRVSGSPRAGEIVIELTVEEVKQIAADLKKEIEDINQRVNSAGNKIINTLYRSPASVGGNLINTITYAVYGFQRDYIEPARSVADFIEEQANKLEKADNEG</sequence>
<accession>A0AA91ZSD5</accession>
<evidence type="ECO:0000256" key="1">
    <source>
        <dbReference type="SAM" id="Coils"/>
    </source>
</evidence>
<dbReference type="InterPro" id="IPR029058">
    <property type="entry name" value="AB_hydrolase_fold"/>
</dbReference>
<dbReference type="SUPFAM" id="SSF53474">
    <property type="entry name" value="alpha/beta-Hydrolases"/>
    <property type="match status" value="1"/>
</dbReference>
<dbReference type="Gene3D" id="3.40.50.1820">
    <property type="entry name" value="alpha/beta hydrolase"/>
    <property type="match status" value="1"/>
</dbReference>
<reference evidence="2 3" key="1">
    <citation type="submission" date="2017-09" db="EMBL/GenBank/DDBJ databases">
        <title>Large-scale bioinformatics analysis of Bacillus genomes uncovers conserved roles of natural products in bacterial physiology.</title>
        <authorList>
            <consortium name="Agbiome Team Llc"/>
            <person name="Bleich R.M."/>
            <person name="Grubbs K.J."/>
            <person name="Santa Maria K.C."/>
            <person name="Allen S.E."/>
            <person name="Farag S."/>
            <person name="Shank E.A."/>
            <person name="Bowers A."/>
        </authorList>
    </citation>
    <scope>NUCLEOTIDE SEQUENCE [LARGE SCALE GENOMIC DNA]</scope>
    <source>
        <strain evidence="2 3">AFS092012</strain>
    </source>
</reference>
<evidence type="ECO:0000313" key="2">
    <source>
        <dbReference type="EMBL" id="PED80528.1"/>
    </source>
</evidence>
<dbReference type="Proteomes" id="UP000221020">
    <property type="component" value="Unassembled WGS sequence"/>
</dbReference>